<protein>
    <submittedName>
        <fullName evidence="1">Uncharacterized protein</fullName>
    </submittedName>
</protein>
<comment type="caution">
    <text evidence="1">The sequence shown here is derived from an EMBL/GenBank/DDBJ whole genome shotgun (WGS) entry which is preliminary data.</text>
</comment>
<organism evidence="1 2">
    <name type="scientific">Paenibacillus cremeus</name>
    <dbReference type="NCBI Taxonomy" id="2163881"/>
    <lineage>
        <taxon>Bacteria</taxon>
        <taxon>Bacillati</taxon>
        <taxon>Bacillota</taxon>
        <taxon>Bacilli</taxon>
        <taxon>Bacillales</taxon>
        <taxon>Paenibacillaceae</taxon>
        <taxon>Paenibacillus</taxon>
    </lineage>
</organism>
<dbReference type="Proteomes" id="UP000317036">
    <property type="component" value="Unassembled WGS sequence"/>
</dbReference>
<dbReference type="RefSeq" id="WP_144852498.1">
    <property type="nucleotide sequence ID" value="NZ_VNJI01000043.1"/>
</dbReference>
<reference evidence="1 2" key="1">
    <citation type="submission" date="2019-07" db="EMBL/GenBank/DDBJ databases">
        <authorList>
            <person name="Kim J."/>
        </authorList>
    </citation>
    <scope>NUCLEOTIDE SEQUENCE [LARGE SCALE GENOMIC DNA]</scope>
    <source>
        <strain evidence="1 2">JC52</strain>
    </source>
</reference>
<gene>
    <name evidence="1" type="ORF">FPZ49_25670</name>
</gene>
<dbReference type="EMBL" id="VNJI01000043">
    <property type="protein sequence ID" value="TVY07063.1"/>
    <property type="molecule type" value="Genomic_DNA"/>
</dbReference>
<evidence type="ECO:0000313" key="1">
    <source>
        <dbReference type="EMBL" id="TVY07063.1"/>
    </source>
</evidence>
<proteinExistence type="predicted"/>
<accession>A0A559K4Q6</accession>
<dbReference type="OrthoDB" id="2382111at2"/>
<name>A0A559K4Q6_9BACL</name>
<evidence type="ECO:0000313" key="2">
    <source>
        <dbReference type="Proteomes" id="UP000317036"/>
    </source>
</evidence>
<keyword evidence="2" id="KW-1185">Reference proteome</keyword>
<dbReference type="AlphaFoldDB" id="A0A559K4Q6"/>
<sequence length="104" mass="11983">MDQVKVKQTLTIALNHWNAMSRASGDDAEESANAFEAAFYRFIDAVREWYDGLGSPPQTLEQLLELPLMKELTDELPAPLYLNFETEAELIVERQCRLDEDKYD</sequence>